<organism evidence="1 2">
    <name type="scientific">Streptomyces vastus</name>
    <dbReference type="NCBI Taxonomy" id="285451"/>
    <lineage>
        <taxon>Bacteria</taxon>
        <taxon>Bacillati</taxon>
        <taxon>Actinomycetota</taxon>
        <taxon>Actinomycetes</taxon>
        <taxon>Kitasatosporales</taxon>
        <taxon>Streptomycetaceae</taxon>
        <taxon>Streptomyces</taxon>
    </lineage>
</organism>
<dbReference type="RefSeq" id="WP_344395290.1">
    <property type="nucleotide sequence ID" value="NZ_BAAASJ010000113.1"/>
</dbReference>
<accession>A0ABP6E4V9</accession>
<protein>
    <submittedName>
        <fullName evidence="1">DUF5994 family protein</fullName>
    </submittedName>
</protein>
<dbReference type="InterPro" id="IPR046036">
    <property type="entry name" value="DUF5994"/>
</dbReference>
<proteinExistence type="predicted"/>
<sequence>MLPTQPLADTSSEPVLPGTAVLRMETTSKRTGTFDGAWWPRSRDIGNQLSGLVIALTARLGTIARVGLDTSDWDETPGHLVVAGHTVRIDWSAVGDSTMIVTRGAQDRFLFLVIPPQTAPSPAHAAMAMAVRDNNAVSAEHVLAAAGVTPADLPVVPSRSPD</sequence>
<name>A0ABP6E4V9_9ACTN</name>
<dbReference type="Pfam" id="PF19457">
    <property type="entry name" value="DUF5994"/>
    <property type="match status" value="1"/>
</dbReference>
<evidence type="ECO:0000313" key="2">
    <source>
        <dbReference type="Proteomes" id="UP001500151"/>
    </source>
</evidence>
<dbReference type="Proteomes" id="UP001500151">
    <property type="component" value="Unassembled WGS sequence"/>
</dbReference>
<gene>
    <name evidence="1" type="ORF">GCM10010307_70030</name>
</gene>
<evidence type="ECO:0000313" key="1">
    <source>
        <dbReference type="EMBL" id="GAA2656432.1"/>
    </source>
</evidence>
<reference evidence="2" key="1">
    <citation type="journal article" date="2019" name="Int. J. Syst. Evol. Microbiol.">
        <title>The Global Catalogue of Microorganisms (GCM) 10K type strain sequencing project: providing services to taxonomists for standard genome sequencing and annotation.</title>
        <authorList>
            <consortium name="The Broad Institute Genomics Platform"/>
            <consortium name="The Broad Institute Genome Sequencing Center for Infectious Disease"/>
            <person name="Wu L."/>
            <person name="Ma J."/>
        </authorList>
    </citation>
    <scope>NUCLEOTIDE SEQUENCE [LARGE SCALE GENOMIC DNA]</scope>
    <source>
        <strain evidence="2">JCM 4524</strain>
    </source>
</reference>
<comment type="caution">
    <text evidence="1">The sequence shown here is derived from an EMBL/GenBank/DDBJ whole genome shotgun (WGS) entry which is preliminary data.</text>
</comment>
<keyword evidence="2" id="KW-1185">Reference proteome</keyword>
<dbReference type="EMBL" id="BAAASJ010000113">
    <property type="protein sequence ID" value="GAA2656432.1"/>
    <property type="molecule type" value="Genomic_DNA"/>
</dbReference>